<gene>
    <name evidence="1" type="ORF">PGLA2088_LOCUS38967</name>
</gene>
<evidence type="ECO:0000313" key="1">
    <source>
        <dbReference type="EMBL" id="CAE8716231.1"/>
    </source>
</evidence>
<dbReference type="EMBL" id="CAJNNW010032926">
    <property type="protein sequence ID" value="CAE8716231.1"/>
    <property type="molecule type" value="Genomic_DNA"/>
</dbReference>
<feature type="non-terminal residue" evidence="1">
    <location>
        <position position="548"/>
    </location>
</feature>
<dbReference type="InterPro" id="IPR050870">
    <property type="entry name" value="FAST_kinase"/>
</dbReference>
<reference evidence="1" key="1">
    <citation type="submission" date="2021-02" db="EMBL/GenBank/DDBJ databases">
        <authorList>
            <person name="Dougan E. K."/>
            <person name="Rhodes N."/>
            <person name="Thang M."/>
            <person name="Chan C."/>
        </authorList>
    </citation>
    <scope>NUCLEOTIDE SEQUENCE</scope>
</reference>
<proteinExistence type="predicted"/>
<comment type="caution">
    <text evidence="1">The sequence shown here is derived from an EMBL/GenBank/DDBJ whole genome shotgun (WGS) entry which is preliminary data.</text>
</comment>
<dbReference type="PANTHER" id="PTHR21228">
    <property type="entry name" value="FAST LEU-RICH DOMAIN-CONTAINING"/>
    <property type="match status" value="1"/>
</dbReference>
<dbReference type="GO" id="GO:0003723">
    <property type="term" value="F:RNA binding"/>
    <property type="evidence" value="ECO:0007669"/>
    <property type="project" value="TreeGrafter"/>
</dbReference>
<accession>A0A813KZ62</accession>
<dbReference type="AlphaFoldDB" id="A0A813KZ62"/>
<dbReference type="GO" id="GO:0044528">
    <property type="term" value="P:regulation of mitochondrial mRNA stability"/>
    <property type="evidence" value="ECO:0007669"/>
    <property type="project" value="TreeGrafter"/>
</dbReference>
<name>A0A813KZ62_POLGL</name>
<dbReference type="GO" id="GO:0035770">
    <property type="term" value="C:ribonucleoprotein granule"/>
    <property type="evidence" value="ECO:0007669"/>
    <property type="project" value="TreeGrafter"/>
</dbReference>
<dbReference type="GO" id="GO:0005759">
    <property type="term" value="C:mitochondrial matrix"/>
    <property type="evidence" value="ECO:0007669"/>
    <property type="project" value="TreeGrafter"/>
</dbReference>
<dbReference type="GO" id="GO:0000963">
    <property type="term" value="P:mitochondrial RNA processing"/>
    <property type="evidence" value="ECO:0007669"/>
    <property type="project" value="TreeGrafter"/>
</dbReference>
<dbReference type="Proteomes" id="UP000626109">
    <property type="component" value="Unassembled WGS sequence"/>
</dbReference>
<evidence type="ECO:0000313" key="2">
    <source>
        <dbReference type="Proteomes" id="UP000626109"/>
    </source>
</evidence>
<protein>
    <submittedName>
        <fullName evidence="1">Uncharacterized protein</fullName>
    </submittedName>
</protein>
<feature type="non-terminal residue" evidence="1">
    <location>
        <position position="1"/>
    </location>
</feature>
<sequence length="548" mass="59710">VDDSGEKWNCYHRWTDRASRLLPTPGSTYSFGAPSERPTRAERRQMVWEQFEQKEQRRRDHNMGEGRGASLRNLRLNQEIVDMGDPNLVLAHFRHHFTEFTVVNSSTALHKVAKLEADTGISILPASESLLRQLVNQCEQWCVAPRLCSSGTGATTIAEIRGPELASMAWSLARLQLRDEALLPAVLSRSERQVQDFQPQSLSNLVWALASLLVAHRPALEAVRVEALVRVRLFDARECVNTLWAYAKLGSLGHGSDDGFVQALGQRAVSRIQECTAQNLSNLAWAYATTCCACEGDQSLPTVVLQDCGRRASESGPQHLSNSLWAMGCLALLDGPVLEALSAEAVRKVREMGPQDLSTPAWACAPLSVCPKGLLPALGGQAVRSVTQFAGQNLGNTAWAFAKLSADVSSLGCPVLRAMVGEALHRLPECNGQALANLVWACATVSHRDTPLLEAVGLEALTRLALPQTHADAINAQHLCNICWSFATLEFLDSLVMDAFSGYAVDISADFAAATLAFRPEPMLQGLAERAGALATRFQPLDLMNLVW</sequence>
<dbReference type="PANTHER" id="PTHR21228:SF40">
    <property type="entry name" value="LD45607P"/>
    <property type="match status" value="1"/>
</dbReference>
<organism evidence="1 2">
    <name type="scientific">Polarella glacialis</name>
    <name type="common">Dinoflagellate</name>
    <dbReference type="NCBI Taxonomy" id="89957"/>
    <lineage>
        <taxon>Eukaryota</taxon>
        <taxon>Sar</taxon>
        <taxon>Alveolata</taxon>
        <taxon>Dinophyceae</taxon>
        <taxon>Suessiales</taxon>
        <taxon>Suessiaceae</taxon>
        <taxon>Polarella</taxon>
    </lineage>
</organism>